<dbReference type="PROSITE" id="PS51462">
    <property type="entry name" value="NUDIX"/>
    <property type="match status" value="1"/>
</dbReference>
<reference evidence="4 5" key="1">
    <citation type="journal article" date="2016" name="Nat. Commun.">
        <title>Thousands of microbial genomes shed light on interconnected biogeochemical processes in an aquifer system.</title>
        <authorList>
            <person name="Anantharaman K."/>
            <person name="Brown C.T."/>
            <person name="Hug L.A."/>
            <person name="Sharon I."/>
            <person name="Castelle C.J."/>
            <person name="Probst A.J."/>
            <person name="Thomas B.C."/>
            <person name="Singh A."/>
            <person name="Wilkins M.J."/>
            <person name="Karaoz U."/>
            <person name="Brodie E.L."/>
            <person name="Williams K.H."/>
            <person name="Hubbard S.S."/>
            <person name="Banfield J.F."/>
        </authorList>
    </citation>
    <scope>NUCLEOTIDE SEQUENCE [LARGE SCALE GENOMIC DNA]</scope>
</reference>
<dbReference type="Proteomes" id="UP000177707">
    <property type="component" value="Unassembled WGS sequence"/>
</dbReference>
<evidence type="ECO:0000313" key="4">
    <source>
        <dbReference type="EMBL" id="OHB01518.1"/>
    </source>
</evidence>
<name>A0A1G2TW16_9BACT</name>
<dbReference type="EMBL" id="MHWB01000012">
    <property type="protein sequence ID" value="OHB01518.1"/>
    <property type="molecule type" value="Genomic_DNA"/>
</dbReference>
<gene>
    <name evidence="4" type="ORF">A3A96_02110</name>
</gene>
<evidence type="ECO:0000256" key="2">
    <source>
        <dbReference type="ARBA" id="ARBA00022801"/>
    </source>
</evidence>
<evidence type="ECO:0000256" key="1">
    <source>
        <dbReference type="ARBA" id="ARBA00001946"/>
    </source>
</evidence>
<comment type="cofactor">
    <cofactor evidence="1">
        <name>Mg(2+)</name>
        <dbReference type="ChEBI" id="CHEBI:18420"/>
    </cofactor>
</comment>
<dbReference type="InterPro" id="IPR000086">
    <property type="entry name" value="NUDIX_hydrolase_dom"/>
</dbReference>
<accession>A0A1G2TW16</accession>
<dbReference type="SUPFAM" id="SSF55811">
    <property type="entry name" value="Nudix"/>
    <property type="match status" value="1"/>
</dbReference>
<dbReference type="PANTHER" id="PTHR43046">
    <property type="entry name" value="GDP-MANNOSE MANNOSYL HYDROLASE"/>
    <property type="match status" value="1"/>
</dbReference>
<dbReference type="PANTHER" id="PTHR43046:SF14">
    <property type="entry name" value="MUTT_NUDIX FAMILY PROTEIN"/>
    <property type="match status" value="1"/>
</dbReference>
<sequence>MKIKSQLTNDDGVVAYIKYEDADSFDDLLSKNVTQSYGICFYGDKLVIVYHKKKDHWTHIGGSIEKGETYEECLKREVQEESNMKIMTSTPIGYQKVEIGNKIIYQLRYACIVEPYGEFISDPAGSITEIKLIDPKDYKQYFDWGKIGDRILERALEMLNK</sequence>
<protein>
    <recommendedName>
        <fullName evidence="3">Nudix hydrolase domain-containing protein</fullName>
    </recommendedName>
</protein>
<organism evidence="4 5">
    <name type="scientific">Candidatus Zambryskibacteria bacterium RIFCSPLOWO2_01_FULL_39_39</name>
    <dbReference type="NCBI Taxonomy" id="1802758"/>
    <lineage>
        <taxon>Bacteria</taxon>
        <taxon>Candidatus Zambryskiibacteriota</taxon>
    </lineage>
</organism>
<dbReference type="PROSITE" id="PS00893">
    <property type="entry name" value="NUDIX_BOX"/>
    <property type="match status" value="1"/>
</dbReference>
<keyword evidence="2" id="KW-0378">Hydrolase</keyword>
<dbReference type="InterPro" id="IPR015797">
    <property type="entry name" value="NUDIX_hydrolase-like_dom_sf"/>
</dbReference>
<proteinExistence type="predicted"/>
<dbReference type="Pfam" id="PF00293">
    <property type="entry name" value="NUDIX"/>
    <property type="match status" value="1"/>
</dbReference>
<evidence type="ECO:0000313" key="5">
    <source>
        <dbReference type="Proteomes" id="UP000177707"/>
    </source>
</evidence>
<dbReference type="InterPro" id="IPR020084">
    <property type="entry name" value="NUDIX_hydrolase_CS"/>
</dbReference>
<dbReference type="AlphaFoldDB" id="A0A1G2TW16"/>
<evidence type="ECO:0000259" key="3">
    <source>
        <dbReference type="PROSITE" id="PS51462"/>
    </source>
</evidence>
<comment type="caution">
    <text evidence="4">The sequence shown here is derived from an EMBL/GenBank/DDBJ whole genome shotgun (WGS) entry which is preliminary data.</text>
</comment>
<feature type="domain" description="Nudix hydrolase" evidence="3">
    <location>
        <begin position="32"/>
        <end position="155"/>
    </location>
</feature>
<dbReference type="GO" id="GO:0016787">
    <property type="term" value="F:hydrolase activity"/>
    <property type="evidence" value="ECO:0007669"/>
    <property type="project" value="UniProtKB-KW"/>
</dbReference>
<dbReference type="Gene3D" id="3.90.79.10">
    <property type="entry name" value="Nucleoside Triphosphate Pyrophosphohydrolase"/>
    <property type="match status" value="1"/>
</dbReference>
<dbReference type="STRING" id="1802758.A3A96_02110"/>